<proteinExistence type="predicted"/>
<reference evidence="2 3" key="1">
    <citation type="journal article" date="2016" name="Arch. Microbiol.">
        <title>Streptomyces zhihengii sp. nov., isolated from rhizospheric soil of Psammosilene tunicoides.</title>
        <authorList>
            <person name="Huang M.J."/>
            <person name="Fei J.J."/>
            <person name="Salam N."/>
            <person name="Kim C.J."/>
            <person name="Hozzein W.N."/>
            <person name="Xiao M."/>
            <person name="Huang H.Q."/>
            <person name="Li W.J."/>
        </authorList>
    </citation>
    <scope>NUCLEOTIDE SEQUENCE [LARGE SCALE GENOMIC DNA]</scope>
    <source>
        <strain evidence="2 3">YIM T102</strain>
    </source>
</reference>
<organism evidence="2 3">
    <name type="scientific">Streptomyces zhihengii</name>
    <dbReference type="NCBI Taxonomy" id="1818004"/>
    <lineage>
        <taxon>Bacteria</taxon>
        <taxon>Bacillati</taxon>
        <taxon>Actinomycetota</taxon>
        <taxon>Actinomycetes</taxon>
        <taxon>Kitasatosporales</taxon>
        <taxon>Streptomycetaceae</taxon>
        <taxon>Streptomyces</taxon>
    </lineage>
</organism>
<evidence type="ECO:0000313" key="2">
    <source>
        <dbReference type="EMBL" id="MBM9620100.1"/>
    </source>
</evidence>
<dbReference type="Proteomes" id="UP000664109">
    <property type="component" value="Unassembled WGS sequence"/>
</dbReference>
<name>A0ABS2UTQ7_9ACTN</name>
<comment type="caution">
    <text evidence="2">The sequence shown here is derived from an EMBL/GenBank/DDBJ whole genome shotgun (WGS) entry which is preliminary data.</text>
</comment>
<sequence>MDGARRETDTGAGPHGDAASGPHGDAVRPGPRDAVRPGPRDDAGRHPLRDAGPPPLRDTGPGPLLYPYIGPPELAAAAPDAPGGVPVATREEFARWAAEQTAADLAQPFTYTVGADGLLRLAPRRSEHVACAGRLPVHGAGEVLFRPDSGGWEVEEISNFSTGYCPEPASFPRVAAALDACALARPAHFTHAAVFRRCEECGTTCVVKDDHYVCAVCDADLPVRWNVDRAVRPEAAPPPPLPAHGIDTARSLEELEGDVWPAPGPPVTALVEAVHALRRRPVGALGTWDMIRLLGQRVGAAVLVPVALDLLRASLPRQAAGGWFEDDLLAAVAAQPPEFWAEHPHWHAETARVADAVAGRPVGPAG</sequence>
<dbReference type="RefSeq" id="WP_205374134.1">
    <property type="nucleotide sequence ID" value="NZ_JAFEJA010000001.1"/>
</dbReference>
<feature type="region of interest" description="Disordered" evidence="1">
    <location>
        <begin position="1"/>
        <end position="68"/>
    </location>
</feature>
<evidence type="ECO:0000313" key="3">
    <source>
        <dbReference type="Proteomes" id="UP000664109"/>
    </source>
</evidence>
<feature type="compositionally biased region" description="Basic and acidic residues" evidence="1">
    <location>
        <begin position="30"/>
        <end position="49"/>
    </location>
</feature>
<evidence type="ECO:0000256" key="1">
    <source>
        <dbReference type="SAM" id="MobiDB-lite"/>
    </source>
</evidence>
<protein>
    <submittedName>
        <fullName evidence="2">Uncharacterized protein</fullName>
    </submittedName>
</protein>
<keyword evidence="3" id="KW-1185">Reference proteome</keyword>
<dbReference type="Pfam" id="PF18616">
    <property type="entry name" value="CdiI_3"/>
    <property type="match status" value="1"/>
</dbReference>
<dbReference type="EMBL" id="JAFEJA010000001">
    <property type="protein sequence ID" value="MBM9620100.1"/>
    <property type="molecule type" value="Genomic_DNA"/>
</dbReference>
<accession>A0ABS2UTQ7</accession>
<gene>
    <name evidence="2" type="ORF">JE024_15410</name>
</gene>
<dbReference type="CDD" id="cd20691">
    <property type="entry name" value="CdiI_EC536-like"/>
    <property type="match status" value="1"/>
</dbReference>
<dbReference type="InterPro" id="IPR040547">
    <property type="entry name" value="CdiI"/>
</dbReference>